<dbReference type="Proteomes" id="UP000186817">
    <property type="component" value="Unassembled WGS sequence"/>
</dbReference>
<evidence type="ECO:0000313" key="3">
    <source>
        <dbReference type="Proteomes" id="UP000186817"/>
    </source>
</evidence>
<organism evidence="2 3">
    <name type="scientific">Symbiodinium microadriaticum</name>
    <name type="common">Dinoflagellate</name>
    <name type="synonym">Zooxanthella microadriatica</name>
    <dbReference type="NCBI Taxonomy" id="2951"/>
    <lineage>
        <taxon>Eukaryota</taxon>
        <taxon>Sar</taxon>
        <taxon>Alveolata</taxon>
        <taxon>Dinophyceae</taxon>
        <taxon>Suessiales</taxon>
        <taxon>Symbiodiniaceae</taxon>
        <taxon>Symbiodinium</taxon>
    </lineage>
</organism>
<evidence type="ECO:0000313" key="2">
    <source>
        <dbReference type="EMBL" id="OLP94067.1"/>
    </source>
</evidence>
<name>A0A1Q9DFU6_SYMMI</name>
<proteinExistence type="predicted"/>
<comment type="caution">
    <text evidence="2">The sequence shown here is derived from an EMBL/GenBank/DDBJ whole genome shotgun (WGS) entry which is preliminary data.</text>
</comment>
<keyword evidence="3" id="KW-1185">Reference proteome</keyword>
<feature type="compositionally biased region" description="Low complexity" evidence="1">
    <location>
        <begin position="231"/>
        <end position="244"/>
    </location>
</feature>
<feature type="region of interest" description="Disordered" evidence="1">
    <location>
        <begin position="72"/>
        <end position="97"/>
    </location>
</feature>
<accession>A0A1Q9DFU6</accession>
<sequence length="265" mass="27486">MERKFTVVQLSVSEQTHEASSTSLVFANVDGRLKAYAFTSGNGLLGFSDGDLSQFEVTDDDALCECLSTMTADNSASPASPTSPTPPAGSAGSAGCAGCAGSASEGEEANASASEESCAWLDVSFGDVVFPHSLNARTAGTSWVQVVRTSEDTGGIACSDIRLGHDCELSSDRMRERQSIPKLLSSKLMTRQRLRGGVYMNLEVWTQKAGEKTADDPALRSDAASHQSGLSSAEEAPASIEAGSPVAEAPRGLRGGQAGGEQILD</sequence>
<dbReference type="EMBL" id="LSRX01000559">
    <property type="protein sequence ID" value="OLP94067.1"/>
    <property type="molecule type" value="Genomic_DNA"/>
</dbReference>
<reference evidence="2 3" key="1">
    <citation type="submission" date="2016-02" db="EMBL/GenBank/DDBJ databases">
        <title>Genome analysis of coral dinoflagellate symbionts highlights evolutionary adaptations to a symbiotic lifestyle.</title>
        <authorList>
            <person name="Aranda M."/>
            <person name="Li Y."/>
            <person name="Liew Y.J."/>
            <person name="Baumgarten S."/>
            <person name="Simakov O."/>
            <person name="Wilson M."/>
            <person name="Piel J."/>
            <person name="Ashoor H."/>
            <person name="Bougouffa S."/>
            <person name="Bajic V.B."/>
            <person name="Ryu T."/>
            <person name="Ravasi T."/>
            <person name="Bayer T."/>
            <person name="Micklem G."/>
            <person name="Kim H."/>
            <person name="Bhak J."/>
            <person name="Lajeunesse T.C."/>
            <person name="Voolstra C.R."/>
        </authorList>
    </citation>
    <scope>NUCLEOTIDE SEQUENCE [LARGE SCALE GENOMIC DNA]</scope>
    <source>
        <strain evidence="2 3">CCMP2467</strain>
    </source>
</reference>
<feature type="region of interest" description="Disordered" evidence="1">
    <location>
        <begin position="212"/>
        <end position="265"/>
    </location>
</feature>
<feature type="compositionally biased region" description="Low complexity" evidence="1">
    <location>
        <begin position="88"/>
        <end position="97"/>
    </location>
</feature>
<gene>
    <name evidence="2" type="ORF">AK812_SmicGene23952</name>
</gene>
<evidence type="ECO:0000256" key="1">
    <source>
        <dbReference type="SAM" id="MobiDB-lite"/>
    </source>
</evidence>
<dbReference type="AlphaFoldDB" id="A0A1Q9DFU6"/>
<protein>
    <submittedName>
        <fullName evidence="2">Uncharacterized protein</fullName>
    </submittedName>
</protein>